<keyword evidence="1" id="KW-1133">Transmembrane helix</keyword>
<accession>A0A4Y2BLQ2</accession>
<gene>
    <name evidence="3" type="ORF">AVEN_91468_1</name>
</gene>
<feature type="signal peptide" evidence="2">
    <location>
        <begin position="1"/>
        <end position="21"/>
    </location>
</feature>
<organism evidence="3 4">
    <name type="scientific">Araneus ventricosus</name>
    <name type="common">Orbweaver spider</name>
    <name type="synonym">Epeira ventricosa</name>
    <dbReference type="NCBI Taxonomy" id="182803"/>
    <lineage>
        <taxon>Eukaryota</taxon>
        <taxon>Metazoa</taxon>
        <taxon>Ecdysozoa</taxon>
        <taxon>Arthropoda</taxon>
        <taxon>Chelicerata</taxon>
        <taxon>Arachnida</taxon>
        <taxon>Araneae</taxon>
        <taxon>Araneomorphae</taxon>
        <taxon>Entelegynae</taxon>
        <taxon>Araneoidea</taxon>
        <taxon>Araneidae</taxon>
        <taxon>Araneus</taxon>
    </lineage>
</organism>
<dbReference type="EMBL" id="BGPR01000084">
    <property type="protein sequence ID" value="GBL92114.1"/>
    <property type="molecule type" value="Genomic_DNA"/>
</dbReference>
<feature type="transmembrane region" description="Helical" evidence="1">
    <location>
        <begin position="60"/>
        <end position="78"/>
    </location>
</feature>
<keyword evidence="4" id="KW-1185">Reference proteome</keyword>
<evidence type="ECO:0000313" key="4">
    <source>
        <dbReference type="Proteomes" id="UP000499080"/>
    </source>
</evidence>
<sequence length="104" mass="11557">MPAWGCLVAAMAWRAVGPMHGGVLVESGFGPGALRFQGRYHTTSPPRPLCNSKFRGISKLLSATLCFSLLLELWHFLVKMNFYSHGPYYPPDIKKKNMMTAKIG</sequence>
<proteinExistence type="predicted"/>
<evidence type="ECO:0008006" key="5">
    <source>
        <dbReference type="Google" id="ProtNLM"/>
    </source>
</evidence>
<protein>
    <recommendedName>
        <fullName evidence="5">Secreted protein</fullName>
    </recommendedName>
</protein>
<dbReference type="AlphaFoldDB" id="A0A4Y2BLQ2"/>
<keyword evidence="1" id="KW-0812">Transmembrane</keyword>
<evidence type="ECO:0000313" key="3">
    <source>
        <dbReference type="EMBL" id="GBL92114.1"/>
    </source>
</evidence>
<evidence type="ECO:0000256" key="2">
    <source>
        <dbReference type="SAM" id="SignalP"/>
    </source>
</evidence>
<comment type="caution">
    <text evidence="3">The sequence shown here is derived from an EMBL/GenBank/DDBJ whole genome shotgun (WGS) entry which is preliminary data.</text>
</comment>
<name>A0A4Y2BLQ2_ARAVE</name>
<evidence type="ECO:0000256" key="1">
    <source>
        <dbReference type="SAM" id="Phobius"/>
    </source>
</evidence>
<keyword evidence="1" id="KW-0472">Membrane</keyword>
<feature type="chain" id="PRO_5021495956" description="Secreted protein" evidence="2">
    <location>
        <begin position="22"/>
        <end position="104"/>
    </location>
</feature>
<keyword evidence="2" id="KW-0732">Signal</keyword>
<dbReference type="Proteomes" id="UP000499080">
    <property type="component" value="Unassembled WGS sequence"/>
</dbReference>
<reference evidence="3 4" key="1">
    <citation type="journal article" date="2019" name="Sci. Rep.">
        <title>Orb-weaving spider Araneus ventricosus genome elucidates the spidroin gene catalogue.</title>
        <authorList>
            <person name="Kono N."/>
            <person name="Nakamura H."/>
            <person name="Ohtoshi R."/>
            <person name="Moran D.A.P."/>
            <person name="Shinohara A."/>
            <person name="Yoshida Y."/>
            <person name="Fujiwara M."/>
            <person name="Mori M."/>
            <person name="Tomita M."/>
            <person name="Arakawa K."/>
        </authorList>
    </citation>
    <scope>NUCLEOTIDE SEQUENCE [LARGE SCALE GENOMIC DNA]</scope>
</reference>